<gene>
    <name evidence="2" type="ORF">EJN92_08335</name>
</gene>
<evidence type="ECO:0000259" key="1">
    <source>
        <dbReference type="SMART" id="SM00849"/>
    </source>
</evidence>
<evidence type="ECO:0000313" key="2">
    <source>
        <dbReference type="EMBL" id="AZP12015.1"/>
    </source>
</evidence>
<dbReference type="Pfam" id="PF00753">
    <property type="entry name" value="Lactamase_B"/>
    <property type="match status" value="1"/>
</dbReference>
<dbReference type="InterPro" id="IPR036866">
    <property type="entry name" value="RibonucZ/Hydroxyglut_hydro"/>
</dbReference>
<keyword evidence="2" id="KW-0378">Hydrolase</keyword>
<sequence length="364" mass="40371">MNTLEMQLNYPLGETLPEAGKALQVAPGVLWIRMGLPFALNHINLWLIEDHYPTDEGIVHGWTAIDCGIASDDSRDAWEILFGDNSSATGLRGLPIVRVIATHCHPDHVGLADWLCSRWNAPLWMSTGEYAFARMMSASLPGVDGSAMYPHFKKHGLVSPEMQEKIAERKSYYTKLVPAMPAAYRRLQDGQELAIGAHSWRIITGFGHSPEHVSLYCAALNLMISGDMLLPRISTNVSVFAVEPEANPVQQYLDSLQKYAGLPDDVLILPSHGKPFTGIHTRIRQLNDHHRDRLAEVVVACATPRSATEIVPIMFSRPLDAHQLTFALGEALAHLHKLWFDGVLQRQQDPDGVLRFVVREAAAA</sequence>
<dbReference type="InterPro" id="IPR001279">
    <property type="entry name" value="Metallo-B-lactamas"/>
</dbReference>
<reference evidence="2 3" key="1">
    <citation type="journal article" date="2011" name="Int. J. Syst. Evol. Microbiol.">
        <title>Description of Undibacterium oligocarboniphilum sp. nov., isolated from purified water, and Undibacterium pigrum strain CCUG 49012 as the type strain of Undibacterium parvum sp. nov., and emended descriptions of the genus Undibacterium and the species Undibacterium pigrum.</title>
        <authorList>
            <person name="Eder W."/>
            <person name="Wanner G."/>
            <person name="Ludwig W."/>
            <person name="Busse H.J."/>
            <person name="Ziemke-Kageler F."/>
            <person name="Lang E."/>
        </authorList>
    </citation>
    <scope>NUCLEOTIDE SEQUENCE [LARGE SCALE GENOMIC DNA]</scope>
    <source>
        <strain evidence="2 3">DSM 23061</strain>
    </source>
</reference>
<accession>A0A3S9HIT3</accession>
<dbReference type="Pfam" id="PF21221">
    <property type="entry name" value="B_lactamase-like_C"/>
    <property type="match status" value="1"/>
</dbReference>
<protein>
    <submittedName>
        <fullName evidence="2">MBL fold metallo-hydrolase</fullName>
    </submittedName>
</protein>
<dbReference type="InterPro" id="IPR036388">
    <property type="entry name" value="WH-like_DNA-bd_sf"/>
</dbReference>
<dbReference type="InterPro" id="IPR050662">
    <property type="entry name" value="Sec-metab_biosynth-thioest"/>
</dbReference>
<dbReference type="InterPro" id="IPR048933">
    <property type="entry name" value="B_lactamase-like_C"/>
</dbReference>
<dbReference type="SMART" id="SM00849">
    <property type="entry name" value="Lactamase_B"/>
    <property type="match status" value="1"/>
</dbReference>
<evidence type="ECO:0000313" key="3">
    <source>
        <dbReference type="Proteomes" id="UP000275663"/>
    </source>
</evidence>
<organism evidence="2 3">
    <name type="scientific">Undibacterium parvum</name>
    <dbReference type="NCBI Taxonomy" id="401471"/>
    <lineage>
        <taxon>Bacteria</taxon>
        <taxon>Pseudomonadati</taxon>
        <taxon>Pseudomonadota</taxon>
        <taxon>Betaproteobacteria</taxon>
        <taxon>Burkholderiales</taxon>
        <taxon>Oxalobacteraceae</taxon>
        <taxon>Undibacterium</taxon>
    </lineage>
</organism>
<dbReference type="RefSeq" id="WP_126127397.1">
    <property type="nucleotide sequence ID" value="NZ_CP034464.1"/>
</dbReference>
<name>A0A3S9HIT3_9BURK</name>
<dbReference type="OrthoDB" id="2971563at2"/>
<keyword evidence="3" id="KW-1185">Reference proteome</keyword>
<dbReference type="AlphaFoldDB" id="A0A3S9HIT3"/>
<dbReference type="GO" id="GO:0016787">
    <property type="term" value="F:hydrolase activity"/>
    <property type="evidence" value="ECO:0007669"/>
    <property type="project" value="UniProtKB-KW"/>
</dbReference>
<dbReference type="Proteomes" id="UP000275663">
    <property type="component" value="Chromosome"/>
</dbReference>
<dbReference type="Gene3D" id="3.60.15.10">
    <property type="entry name" value="Ribonuclease Z/Hydroxyacylglutathione hydrolase-like"/>
    <property type="match status" value="1"/>
</dbReference>
<dbReference type="KEGG" id="upv:EJN92_08335"/>
<proteinExistence type="predicted"/>
<dbReference type="PANTHER" id="PTHR23131:SF4">
    <property type="entry name" value="METALLO-BETA-LACTAMASE SUPERFAMILY POTEIN"/>
    <property type="match status" value="1"/>
</dbReference>
<dbReference type="SUPFAM" id="SSF56281">
    <property type="entry name" value="Metallo-hydrolase/oxidoreductase"/>
    <property type="match status" value="1"/>
</dbReference>
<dbReference type="EMBL" id="CP034464">
    <property type="protein sequence ID" value="AZP12015.1"/>
    <property type="molecule type" value="Genomic_DNA"/>
</dbReference>
<dbReference type="Gene3D" id="1.10.10.10">
    <property type="entry name" value="Winged helix-like DNA-binding domain superfamily/Winged helix DNA-binding domain"/>
    <property type="match status" value="1"/>
</dbReference>
<dbReference type="PANTHER" id="PTHR23131">
    <property type="entry name" value="ENDORIBONUCLEASE LACTB2"/>
    <property type="match status" value="1"/>
</dbReference>
<feature type="domain" description="Metallo-beta-lactamase" evidence="1">
    <location>
        <begin position="42"/>
        <end position="272"/>
    </location>
</feature>